<comment type="caution">
    <text evidence="7">The sequence shown here is derived from an EMBL/GenBank/DDBJ whole genome shotgun (WGS) entry which is preliminary data.</text>
</comment>
<keyword evidence="4 5" id="KW-0472">Membrane</keyword>
<feature type="transmembrane region" description="Helical" evidence="5">
    <location>
        <begin position="355"/>
        <end position="383"/>
    </location>
</feature>
<feature type="domain" description="STAS" evidence="6">
    <location>
        <begin position="458"/>
        <end position="536"/>
    </location>
</feature>
<protein>
    <submittedName>
        <fullName evidence="7">SulP family sulfate permease</fullName>
    </submittedName>
</protein>
<evidence type="ECO:0000313" key="7">
    <source>
        <dbReference type="EMBL" id="PKV75931.1"/>
    </source>
</evidence>
<evidence type="ECO:0000259" key="6">
    <source>
        <dbReference type="PROSITE" id="PS50801"/>
    </source>
</evidence>
<feature type="transmembrane region" description="Helical" evidence="5">
    <location>
        <begin position="156"/>
        <end position="178"/>
    </location>
</feature>
<feature type="transmembrane region" description="Helical" evidence="5">
    <location>
        <begin position="226"/>
        <end position="243"/>
    </location>
</feature>
<feature type="transmembrane region" description="Helical" evidence="5">
    <location>
        <begin position="314"/>
        <end position="335"/>
    </location>
</feature>
<feature type="transmembrane region" description="Helical" evidence="5">
    <location>
        <begin position="198"/>
        <end position="217"/>
    </location>
</feature>
<keyword evidence="2 5" id="KW-0812">Transmembrane</keyword>
<dbReference type="SUPFAM" id="SSF52091">
    <property type="entry name" value="SpoIIaa-like"/>
    <property type="match status" value="1"/>
</dbReference>
<organism evidence="7 8">
    <name type="scientific">Pontibacter ramchanderi</name>
    <dbReference type="NCBI Taxonomy" id="1179743"/>
    <lineage>
        <taxon>Bacteria</taxon>
        <taxon>Pseudomonadati</taxon>
        <taxon>Bacteroidota</taxon>
        <taxon>Cytophagia</taxon>
        <taxon>Cytophagales</taxon>
        <taxon>Hymenobacteraceae</taxon>
        <taxon>Pontibacter</taxon>
    </lineage>
</organism>
<evidence type="ECO:0000313" key="8">
    <source>
        <dbReference type="Proteomes" id="UP000233782"/>
    </source>
</evidence>
<accession>A0A2N3V2T2</accession>
<evidence type="ECO:0000256" key="4">
    <source>
        <dbReference type="ARBA" id="ARBA00023136"/>
    </source>
</evidence>
<proteinExistence type="predicted"/>
<sequence length="593" mass="63626">MTLDPVKNKERENAAKVPEDLLPGEAKLKHTVEVTMHKQAKVSTLKDDANAGLTVAMNEIPDGMACGLLAGVSPVMGLFAAVCGGIVGGIFNSSKLMIISTTSAAAFLLYQLTQAYPEAQRVDALILLVILSGAFMILMGLLRLGSLVRFVSHSVMTGFLAGISILTILSQLPTLFAIPAEGTNKILQTINLFQNIHLTNWHALLPGLATIACMILLPRTPLGHKSAIVAIALPSLLIFFMNWTDVEVVTDVGEIPTGIPPLRLPDFSLLQPSLLSGALSLALITLIQAAGVSQSVPNPDGSRSNTSKDFISQGIANVTSGLFGGIGVGGSLGSTSLNIVSGARSRWAGILSGTLVLTLVLLLPGLVGNVAMPVLAAIMIFAMASSLKMEENIQVWNAGWAARIGLVSTFLVTLFMPVQYAVLIGVLISFTLYFFTSSRLVKLRRRRLTREGWFEEMALPAAIEQEGIHIFAVDGDLHFAGARTLENQWPKLAPETRRPVIILELRGRNNIGATLTEVIENFYDKIRMAGGRFYLTELGANSYVAFQAQAASEVLRGIRMLRKDTIVGNSTRQAVLEAQEWLKKGAPAEGTYT</sequence>
<dbReference type="PANTHER" id="PTHR11814">
    <property type="entry name" value="SULFATE TRANSPORTER"/>
    <property type="match status" value="1"/>
</dbReference>
<dbReference type="RefSeq" id="WP_101443119.1">
    <property type="nucleotide sequence ID" value="NZ_PJMU01000001.1"/>
</dbReference>
<dbReference type="InterPro" id="IPR001902">
    <property type="entry name" value="SLC26A/SulP_fam"/>
</dbReference>
<dbReference type="GO" id="GO:0016020">
    <property type="term" value="C:membrane"/>
    <property type="evidence" value="ECO:0007669"/>
    <property type="project" value="UniProtKB-SubCell"/>
</dbReference>
<reference evidence="7 8" key="1">
    <citation type="submission" date="2017-12" db="EMBL/GenBank/DDBJ databases">
        <title>Genomic Encyclopedia of Type Strains, Phase III (KMG-III): the genomes of soil and plant-associated and newly described type strains.</title>
        <authorList>
            <person name="Whitman W."/>
        </authorList>
    </citation>
    <scope>NUCLEOTIDE SEQUENCE [LARGE SCALE GENOMIC DNA]</scope>
    <source>
        <strain evidence="7 8">LP43</strain>
    </source>
</reference>
<evidence type="ECO:0000256" key="5">
    <source>
        <dbReference type="SAM" id="Phobius"/>
    </source>
</evidence>
<feature type="transmembrane region" description="Helical" evidence="5">
    <location>
        <begin position="96"/>
        <end position="112"/>
    </location>
</feature>
<dbReference type="Pfam" id="PF00916">
    <property type="entry name" value="Sulfate_transp"/>
    <property type="match status" value="1"/>
</dbReference>
<keyword evidence="3 5" id="KW-1133">Transmembrane helix</keyword>
<evidence type="ECO:0000256" key="3">
    <source>
        <dbReference type="ARBA" id="ARBA00022989"/>
    </source>
</evidence>
<dbReference type="EMBL" id="PJMU01000001">
    <property type="protein sequence ID" value="PKV75931.1"/>
    <property type="molecule type" value="Genomic_DNA"/>
</dbReference>
<dbReference type="InterPro" id="IPR036513">
    <property type="entry name" value="STAS_dom_sf"/>
</dbReference>
<dbReference type="InterPro" id="IPR002645">
    <property type="entry name" value="STAS_dom"/>
</dbReference>
<keyword evidence="8" id="KW-1185">Reference proteome</keyword>
<dbReference type="Proteomes" id="UP000233782">
    <property type="component" value="Unassembled WGS sequence"/>
</dbReference>
<feature type="transmembrane region" description="Helical" evidence="5">
    <location>
        <begin position="124"/>
        <end position="144"/>
    </location>
</feature>
<comment type="subcellular location">
    <subcellularLocation>
        <location evidence="1">Membrane</location>
        <topology evidence="1">Multi-pass membrane protein</topology>
    </subcellularLocation>
</comment>
<feature type="transmembrane region" description="Helical" evidence="5">
    <location>
        <begin position="67"/>
        <end position="91"/>
    </location>
</feature>
<dbReference type="AlphaFoldDB" id="A0A2N3V2T2"/>
<dbReference type="PROSITE" id="PS50801">
    <property type="entry name" value="STAS"/>
    <property type="match status" value="1"/>
</dbReference>
<dbReference type="OrthoDB" id="9771198at2"/>
<evidence type="ECO:0000256" key="2">
    <source>
        <dbReference type="ARBA" id="ARBA00022692"/>
    </source>
</evidence>
<dbReference type="Pfam" id="PF01740">
    <property type="entry name" value="STAS"/>
    <property type="match status" value="1"/>
</dbReference>
<evidence type="ECO:0000256" key="1">
    <source>
        <dbReference type="ARBA" id="ARBA00004141"/>
    </source>
</evidence>
<dbReference type="Gene3D" id="3.30.750.24">
    <property type="entry name" value="STAS domain"/>
    <property type="match status" value="1"/>
</dbReference>
<gene>
    <name evidence="7" type="ORF">BD749_0879</name>
</gene>
<dbReference type="GO" id="GO:0055085">
    <property type="term" value="P:transmembrane transport"/>
    <property type="evidence" value="ECO:0007669"/>
    <property type="project" value="InterPro"/>
</dbReference>
<dbReference type="InterPro" id="IPR011547">
    <property type="entry name" value="SLC26A/SulP_dom"/>
</dbReference>
<name>A0A2N3V2T2_9BACT</name>
<feature type="transmembrane region" description="Helical" evidence="5">
    <location>
        <begin position="421"/>
        <end position="441"/>
    </location>
</feature>